<proteinExistence type="predicted"/>
<evidence type="ECO:0000259" key="6">
    <source>
        <dbReference type="Pfam" id="PF04932"/>
    </source>
</evidence>
<keyword evidence="7" id="KW-0436">Ligase</keyword>
<comment type="caution">
    <text evidence="7">The sequence shown here is derived from an EMBL/GenBank/DDBJ whole genome shotgun (WGS) entry which is preliminary data.</text>
</comment>
<evidence type="ECO:0000313" key="8">
    <source>
        <dbReference type="Proteomes" id="UP000049685"/>
    </source>
</evidence>
<gene>
    <name evidence="7" type="ORF">UMC4404_15201</name>
</gene>
<dbReference type="GO" id="GO:0016020">
    <property type="term" value="C:membrane"/>
    <property type="evidence" value="ECO:0007669"/>
    <property type="project" value="UniProtKB-SubCell"/>
</dbReference>
<feature type="transmembrane region" description="Helical" evidence="5">
    <location>
        <begin position="316"/>
        <end position="336"/>
    </location>
</feature>
<feature type="transmembrane region" description="Helical" evidence="5">
    <location>
        <begin position="12"/>
        <end position="30"/>
    </location>
</feature>
<dbReference type="AlphaFoldDB" id="A0A9P1L561"/>
<evidence type="ECO:0000256" key="5">
    <source>
        <dbReference type="SAM" id="Phobius"/>
    </source>
</evidence>
<keyword evidence="4 5" id="KW-0472">Membrane</keyword>
<feature type="transmembrane region" description="Helical" evidence="5">
    <location>
        <begin position="371"/>
        <end position="389"/>
    </location>
</feature>
<feature type="transmembrane region" description="Helical" evidence="5">
    <location>
        <begin position="36"/>
        <end position="54"/>
    </location>
</feature>
<dbReference type="InterPro" id="IPR007016">
    <property type="entry name" value="O-antigen_ligase-rel_domated"/>
</dbReference>
<feature type="transmembrane region" description="Helical" evidence="5">
    <location>
        <begin position="66"/>
        <end position="84"/>
    </location>
</feature>
<keyword evidence="3 5" id="KW-1133">Transmembrane helix</keyword>
<feature type="transmembrane region" description="Helical" evidence="5">
    <location>
        <begin position="90"/>
        <end position="111"/>
    </location>
</feature>
<keyword evidence="2 5" id="KW-0812">Transmembrane</keyword>
<dbReference type="GO" id="GO:0016874">
    <property type="term" value="F:ligase activity"/>
    <property type="evidence" value="ECO:0007669"/>
    <property type="project" value="UniProtKB-KW"/>
</dbReference>
<dbReference type="PANTHER" id="PTHR37422:SF13">
    <property type="entry name" value="LIPOPOLYSACCHARIDE BIOSYNTHESIS PROTEIN PA4999-RELATED"/>
    <property type="match status" value="1"/>
</dbReference>
<feature type="transmembrane region" description="Helical" evidence="5">
    <location>
        <begin position="218"/>
        <end position="236"/>
    </location>
</feature>
<dbReference type="Pfam" id="PF04932">
    <property type="entry name" value="Wzy_C"/>
    <property type="match status" value="1"/>
</dbReference>
<feature type="transmembrane region" description="Helical" evidence="5">
    <location>
        <begin position="348"/>
        <end position="365"/>
    </location>
</feature>
<feature type="domain" description="O-antigen ligase-related" evidence="6">
    <location>
        <begin position="186"/>
        <end position="328"/>
    </location>
</feature>
<comment type="subcellular location">
    <subcellularLocation>
        <location evidence="1">Membrane</location>
        <topology evidence="1">Multi-pass membrane protein</topology>
    </subcellularLocation>
</comment>
<dbReference type="Proteomes" id="UP000049685">
    <property type="component" value="Unassembled WGS sequence"/>
</dbReference>
<feature type="transmembrane region" description="Helical" evidence="5">
    <location>
        <begin position="185"/>
        <end position="212"/>
    </location>
</feature>
<feature type="transmembrane region" description="Helical" evidence="5">
    <location>
        <begin position="279"/>
        <end position="296"/>
    </location>
</feature>
<organism evidence="7 8">
    <name type="scientific">Paraclostridium sordellii</name>
    <name type="common">Clostridium sordellii</name>
    <dbReference type="NCBI Taxonomy" id="1505"/>
    <lineage>
        <taxon>Bacteria</taxon>
        <taxon>Bacillati</taxon>
        <taxon>Bacillota</taxon>
        <taxon>Clostridia</taxon>
        <taxon>Peptostreptococcales</taxon>
        <taxon>Peptostreptococcaceae</taxon>
        <taxon>Paraclostridium</taxon>
    </lineage>
</organism>
<sequence length="397" mass="45442">MIFNRYNLKLYEIMYLILILLLPISSRLNIFSNISITFAIMGLIVFMFSINFMMNKKIILEIDKRIITVLYMFLLVNCISYIFCDSKIEYLGIIKNMVIPILIAFFTIVFLTSKEKLYILFKILVYSGILVAILNSIQMVIIFNTLGYKGIGPLGNPNYFAGILSCILPLVIYENRKNSSLLNKLILAIYIGAIILSFSKTAWIGMVISIVILSIKDIKKSVVMVPLIIIFIYIFWNDITQAFNLNYIIEDTLKGFSGGTRRLLLEVSLAMSTSNIKNFIFGVGIGNFPINTYKYANLYSMYHPGSESHNILTDVLTETGIIGFGLFVLLLIKIFKAIRSIKSYKCDIYMYLSIVMIQILLYTVSHGAGRTFFYLWIFIGIAIRLRYIYKDRGTFNG</sequence>
<evidence type="ECO:0000256" key="1">
    <source>
        <dbReference type="ARBA" id="ARBA00004141"/>
    </source>
</evidence>
<evidence type="ECO:0000313" key="7">
    <source>
        <dbReference type="EMBL" id="CEO33540.1"/>
    </source>
</evidence>
<reference evidence="8" key="1">
    <citation type="submission" date="2015-01" db="EMBL/GenBank/DDBJ databases">
        <authorList>
            <person name="Aslett A.Martin."/>
            <person name="De Silva Nishadi"/>
        </authorList>
    </citation>
    <scope>NUCLEOTIDE SEQUENCE [LARGE SCALE GENOMIC DNA]</scope>
    <source>
        <strain evidence="8">UMC4404</strain>
    </source>
</reference>
<protein>
    <submittedName>
        <fullName evidence="7">Lipid A core-O-antigen ligase and related enzymes</fullName>
    </submittedName>
</protein>
<dbReference type="PANTHER" id="PTHR37422">
    <property type="entry name" value="TEICHURONIC ACID BIOSYNTHESIS PROTEIN TUAE"/>
    <property type="match status" value="1"/>
</dbReference>
<dbReference type="InterPro" id="IPR051533">
    <property type="entry name" value="WaaL-like"/>
</dbReference>
<name>A0A9P1L561_PARSO</name>
<evidence type="ECO:0000256" key="3">
    <source>
        <dbReference type="ARBA" id="ARBA00022989"/>
    </source>
</evidence>
<feature type="transmembrane region" description="Helical" evidence="5">
    <location>
        <begin position="156"/>
        <end position="173"/>
    </location>
</feature>
<evidence type="ECO:0000256" key="4">
    <source>
        <dbReference type="ARBA" id="ARBA00023136"/>
    </source>
</evidence>
<feature type="transmembrane region" description="Helical" evidence="5">
    <location>
        <begin position="123"/>
        <end position="144"/>
    </location>
</feature>
<dbReference type="EMBL" id="CDNY01000003">
    <property type="protein sequence ID" value="CEO33540.1"/>
    <property type="molecule type" value="Genomic_DNA"/>
</dbReference>
<accession>A0A9P1L561</accession>
<evidence type="ECO:0000256" key="2">
    <source>
        <dbReference type="ARBA" id="ARBA00022692"/>
    </source>
</evidence>